<comment type="caution">
    <text evidence="4">The sequence shown here is derived from an EMBL/GenBank/DDBJ whole genome shotgun (WGS) entry which is preliminary data.</text>
</comment>
<evidence type="ECO:0000313" key="5">
    <source>
        <dbReference type="Proteomes" id="UP000237144"/>
    </source>
</evidence>
<feature type="region of interest" description="Disordered" evidence="3">
    <location>
        <begin position="515"/>
        <end position="543"/>
    </location>
</feature>
<evidence type="ECO:0008006" key="6">
    <source>
        <dbReference type="Google" id="ProtNLM"/>
    </source>
</evidence>
<feature type="compositionally biased region" description="Low complexity" evidence="3">
    <location>
        <begin position="531"/>
        <end position="543"/>
    </location>
</feature>
<dbReference type="EMBL" id="PJQD01000117">
    <property type="protein sequence ID" value="POY70424.1"/>
    <property type="molecule type" value="Genomic_DNA"/>
</dbReference>
<evidence type="ECO:0000256" key="2">
    <source>
        <dbReference type="ARBA" id="ARBA00023242"/>
    </source>
</evidence>
<dbReference type="GO" id="GO:0005634">
    <property type="term" value="C:nucleus"/>
    <property type="evidence" value="ECO:0007669"/>
    <property type="project" value="UniProtKB-SubCell"/>
</dbReference>
<dbReference type="CDD" id="cd12148">
    <property type="entry name" value="fungal_TF_MHR"/>
    <property type="match status" value="1"/>
</dbReference>
<dbReference type="Proteomes" id="UP000237144">
    <property type="component" value="Unassembled WGS sequence"/>
</dbReference>
<evidence type="ECO:0000256" key="1">
    <source>
        <dbReference type="ARBA" id="ARBA00004123"/>
    </source>
</evidence>
<name>A0A2S5B0W1_9BASI</name>
<evidence type="ECO:0000313" key="4">
    <source>
        <dbReference type="EMBL" id="POY70424.1"/>
    </source>
</evidence>
<protein>
    <recommendedName>
        <fullName evidence="6">Transcription factor domain-containing protein</fullName>
    </recommendedName>
</protein>
<proteinExistence type="predicted"/>
<organism evidence="4 5">
    <name type="scientific">Rhodotorula taiwanensis</name>
    <dbReference type="NCBI Taxonomy" id="741276"/>
    <lineage>
        <taxon>Eukaryota</taxon>
        <taxon>Fungi</taxon>
        <taxon>Dikarya</taxon>
        <taxon>Basidiomycota</taxon>
        <taxon>Pucciniomycotina</taxon>
        <taxon>Microbotryomycetes</taxon>
        <taxon>Sporidiobolales</taxon>
        <taxon>Sporidiobolaceae</taxon>
        <taxon>Rhodotorula</taxon>
    </lineage>
</organism>
<dbReference type="PANTHER" id="PTHR31001">
    <property type="entry name" value="UNCHARACTERIZED TRANSCRIPTIONAL REGULATORY PROTEIN"/>
    <property type="match status" value="1"/>
</dbReference>
<comment type="subcellular location">
    <subcellularLocation>
        <location evidence="1">Nucleus</location>
    </subcellularLocation>
</comment>
<reference evidence="4 5" key="1">
    <citation type="journal article" date="2018" name="Front. Microbiol.">
        <title>Prospects for Fungal Bioremediation of Acidic Radioactive Waste Sites: Characterization and Genome Sequence of Rhodotorula taiwanensis MD1149.</title>
        <authorList>
            <person name="Tkavc R."/>
            <person name="Matrosova V.Y."/>
            <person name="Grichenko O.E."/>
            <person name="Gostincar C."/>
            <person name="Volpe R.P."/>
            <person name="Klimenkova P."/>
            <person name="Gaidamakova E.K."/>
            <person name="Zhou C.E."/>
            <person name="Stewart B.J."/>
            <person name="Lyman M.G."/>
            <person name="Malfatti S.A."/>
            <person name="Rubinfeld B."/>
            <person name="Courtot M."/>
            <person name="Singh J."/>
            <person name="Dalgard C.L."/>
            <person name="Hamilton T."/>
            <person name="Frey K.G."/>
            <person name="Gunde-Cimerman N."/>
            <person name="Dugan L."/>
            <person name="Daly M.J."/>
        </authorList>
    </citation>
    <scope>NUCLEOTIDE SEQUENCE [LARGE SCALE GENOMIC DNA]</scope>
    <source>
        <strain evidence="4 5">MD1149</strain>
    </source>
</reference>
<dbReference type="PANTHER" id="PTHR31001:SF90">
    <property type="entry name" value="CENTROMERE DNA-BINDING PROTEIN COMPLEX CBF3 SUBUNIT B"/>
    <property type="match status" value="1"/>
</dbReference>
<accession>A0A2S5B0W1</accession>
<keyword evidence="2" id="KW-0539">Nucleus</keyword>
<gene>
    <name evidence="4" type="ORF">BMF94_6571</name>
</gene>
<dbReference type="InterPro" id="IPR050613">
    <property type="entry name" value="Sec_Metabolite_Reg"/>
</dbReference>
<dbReference type="AlphaFoldDB" id="A0A2S5B0W1"/>
<evidence type="ECO:0000256" key="3">
    <source>
        <dbReference type="SAM" id="MobiDB-lite"/>
    </source>
</evidence>
<keyword evidence="5" id="KW-1185">Reference proteome</keyword>
<dbReference type="OrthoDB" id="424974at2759"/>
<sequence>MRTIEDQMRSAVAMLGMPLPSDDIFDENGAVIADGDEVSDAARAELSAMKDSFTGLQARLQRMEALLNAFPSERRAAKRPRTAVSADQAIANREEEAEKAVELKMLETSESEGAQPFTGPGMYPFHGPDRDTAILPPTVPNVLVRFPTRAAFASIAPTRLESTVLVEHCMTTLGSLHPVINVAARRQHLAHFWVVEGPLQLDHCYSSWLASYFAQVAVGARLATNEVAASLGTDRVSLQGRAADLTEAALACLYHANILHNRSLVALQAIAYLALSGRTASTFTAITTLVDHAVVGAQHLQLGGDSPPFLASDKPSPDERSVKMAALEVRKRVIRALAIAHWLYSAVPFITPDRIKGGLMETLDASAGPLEDPTSTSYLNFMYKLACTVYKFRFVSPTKHEVLQVMCRVHVRYWKLRLLRLRPAQTDVAQLSLARGILREVPALASLEITHWAILHQICAAALVLIGSWRHDHAESRPDEELITLAESFFLGAAAANSIAVKSLEAIAKARRELRDTQGQKARSKPPVDLPIPSSSATTSSPSLPLGLPDLFDPSQIGPSPTSTYPWLDDTLDAFGSQGVSGLEGFAPAEWDLRWLA</sequence>